<gene>
    <name evidence="2" type="ORF">Drose_21290</name>
</gene>
<evidence type="ECO:0000313" key="3">
    <source>
        <dbReference type="Proteomes" id="UP001058271"/>
    </source>
</evidence>
<organism evidence="2 3">
    <name type="scientific">Dactylosporangium roseum</name>
    <dbReference type="NCBI Taxonomy" id="47989"/>
    <lineage>
        <taxon>Bacteria</taxon>
        <taxon>Bacillati</taxon>
        <taxon>Actinomycetota</taxon>
        <taxon>Actinomycetes</taxon>
        <taxon>Micromonosporales</taxon>
        <taxon>Micromonosporaceae</taxon>
        <taxon>Dactylosporangium</taxon>
    </lineage>
</organism>
<dbReference type="Gene3D" id="3.30.750.24">
    <property type="entry name" value="STAS domain"/>
    <property type="match status" value="1"/>
</dbReference>
<dbReference type="InterPro" id="IPR058548">
    <property type="entry name" value="MlaB-like_STAS"/>
</dbReference>
<sequence>MPAWPPDDDDGTLDQSGCATVTYGATPGLVIAEGVLDLSMSDRLRHAVRAAIGFRPPVVTVDLTAVRMIDARSISVLVGCRQLALDTGGDLRVTGATGLVRKVMEITGVWKSLTGDIR</sequence>
<reference evidence="2" key="1">
    <citation type="submission" date="2021-04" db="EMBL/GenBank/DDBJ databases">
        <title>Biosynthetic gene clusters of Dactylosporangioum roseum.</title>
        <authorList>
            <person name="Hartkoorn R.C."/>
            <person name="Beaudoing E."/>
            <person name="Hot D."/>
            <person name="Moureu S."/>
        </authorList>
    </citation>
    <scope>NUCLEOTIDE SEQUENCE</scope>
    <source>
        <strain evidence="2">NRRL B-16295</strain>
    </source>
</reference>
<name>A0ABY5YZZ5_9ACTN</name>
<feature type="domain" description="STAS" evidence="1">
    <location>
        <begin position="29"/>
        <end position="118"/>
    </location>
</feature>
<dbReference type="RefSeq" id="WP_260723083.1">
    <property type="nucleotide sequence ID" value="NZ_BAAABS010000057.1"/>
</dbReference>
<dbReference type="CDD" id="cd07043">
    <property type="entry name" value="STAS_anti-anti-sigma_factors"/>
    <property type="match status" value="1"/>
</dbReference>
<keyword evidence="3" id="KW-1185">Reference proteome</keyword>
<dbReference type="EMBL" id="CP073721">
    <property type="protein sequence ID" value="UWZ33809.1"/>
    <property type="molecule type" value="Genomic_DNA"/>
</dbReference>
<dbReference type="InterPro" id="IPR036513">
    <property type="entry name" value="STAS_dom_sf"/>
</dbReference>
<evidence type="ECO:0000313" key="2">
    <source>
        <dbReference type="EMBL" id="UWZ33809.1"/>
    </source>
</evidence>
<dbReference type="SUPFAM" id="SSF52091">
    <property type="entry name" value="SpoIIaa-like"/>
    <property type="match status" value="1"/>
</dbReference>
<dbReference type="Proteomes" id="UP001058271">
    <property type="component" value="Chromosome"/>
</dbReference>
<protein>
    <submittedName>
        <fullName evidence="2">STAS domain-containing protein</fullName>
    </submittedName>
</protein>
<dbReference type="PROSITE" id="PS50801">
    <property type="entry name" value="STAS"/>
    <property type="match status" value="1"/>
</dbReference>
<evidence type="ECO:0000259" key="1">
    <source>
        <dbReference type="PROSITE" id="PS50801"/>
    </source>
</evidence>
<dbReference type="Pfam" id="PF13466">
    <property type="entry name" value="STAS_2"/>
    <property type="match status" value="1"/>
</dbReference>
<proteinExistence type="predicted"/>
<dbReference type="InterPro" id="IPR002645">
    <property type="entry name" value="STAS_dom"/>
</dbReference>
<accession>A0ABY5YZZ5</accession>